<organism evidence="2 3">
    <name type="scientific">Tychonema bourrellyi FEM_GT703</name>
    <dbReference type="NCBI Taxonomy" id="2040638"/>
    <lineage>
        <taxon>Bacteria</taxon>
        <taxon>Bacillati</taxon>
        <taxon>Cyanobacteriota</taxon>
        <taxon>Cyanophyceae</taxon>
        <taxon>Oscillatoriophycideae</taxon>
        <taxon>Oscillatoriales</taxon>
        <taxon>Microcoleaceae</taxon>
        <taxon>Tychonema</taxon>
    </lineage>
</organism>
<proteinExistence type="predicted"/>
<protein>
    <submittedName>
        <fullName evidence="2">DUF4435 domain-containing protein</fullName>
    </submittedName>
</protein>
<name>A0A2G4F2K8_9CYAN</name>
<reference evidence="2" key="1">
    <citation type="submission" date="2017-10" db="EMBL/GenBank/DDBJ databases">
        <title>Draft genome sequence of the planktic cyanobacteria Tychonema bourrellyi isolated from alpine lentic freshwater.</title>
        <authorList>
            <person name="Tett A."/>
            <person name="Armanini F."/>
            <person name="Asnicar F."/>
            <person name="Boscaini A."/>
            <person name="Pasolli E."/>
            <person name="Zolfo M."/>
            <person name="Donati C."/>
            <person name="Salmaso N."/>
            <person name="Segata N."/>
        </authorList>
    </citation>
    <scope>NUCLEOTIDE SEQUENCE</scope>
    <source>
        <strain evidence="2">FEM_GT703</strain>
    </source>
</reference>
<dbReference type="AlphaFoldDB" id="A0A2G4F2K8"/>
<comment type="caution">
    <text evidence="2">The sequence shown here is derived from an EMBL/GenBank/DDBJ whole genome shotgun (WGS) entry which is preliminary data.</text>
</comment>
<dbReference type="EMBL" id="NXIB02000034">
    <property type="protein sequence ID" value="PHX55986.1"/>
    <property type="molecule type" value="Genomic_DNA"/>
</dbReference>
<sequence>MIDDKTYKEISERIVADAFHKGCNLSVLCEDIYDNDFWRCIIEDAKPSLKDKLDFPNPNPKGTRGKDILKKLKNYVNKKMIICVDSDCEYLYDNNVWYIDTYIYHTIVHSRENFQCNHLSLNEICKQIADKSYNFRTLFEHISEIISILFYIWIHLKETGDYSRFDGIINNEQFRKILNFQDIQYNSLEDEINLYQTIKDRVDCVLKNLEASMSEGWYKSVIEYEVPQLRTKLIEQYEIHPEETLSFFYGHGVLENLVEPLTIKITDLLKKSRIEEVRQELSQASENDIRNTISRIENASRQDVKTKIGDSFKYIIYAIKNKYIKEIQQKLVSELSCDGETEIISGKCD</sequence>
<evidence type="ECO:0000313" key="3">
    <source>
        <dbReference type="Proteomes" id="UP000226442"/>
    </source>
</evidence>
<keyword evidence="3" id="KW-1185">Reference proteome</keyword>
<dbReference type="Pfam" id="PF14491">
    <property type="entry name" value="DUF4435"/>
    <property type="match status" value="1"/>
</dbReference>
<gene>
    <name evidence="2" type="ORF">CP500_007805</name>
</gene>
<dbReference type="RefSeq" id="WP_096832137.1">
    <property type="nucleotide sequence ID" value="NZ_NXIB02000034.1"/>
</dbReference>
<feature type="domain" description="DUF4435" evidence="1">
    <location>
        <begin position="30"/>
        <end position="271"/>
    </location>
</feature>
<evidence type="ECO:0000259" key="1">
    <source>
        <dbReference type="Pfam" id="PF14491"/>
    </source>
</evidence>
<evidence type="ECO:0000313" key="2">
    <source>
        <dbReference type="EMBL" id="PHX55986.1"/>
    </source>
</evidence>
<dbReference type="Proteomes" id="UP000226442">
    <property type="component" value="Unassembled WGS sequence"/>
</dbReference>
<accession>A0A2G4F2K8</accession>
<dbReference type="OrthoDB" id="582514at2"/>
<dbReference type="InterPro" id="IPR029492">
    <property type="entry name" value="DUF4435"/>
</dbReference>